<feature type="transmembrane region" description="Helical" evidence="1">
    <location>
        <begin position="6"/>
        <end position="30"/>
    </location>
</feature>
<evidence type="ECO:0000256" key="1">
    <source>
        <dbReference type="SAM" id="Phobius"/>
    </source>
</evidence>
<reference evidence="2" key="2">
    <citation type="submission" date="2015-06" db="UniProtKB">
        <authorList>
            <consortium name="EnsemblPlants"/>
        </authorList>
    </citation>
    <scope>IDENTIFICATION</scope>
</reference>
<name>A0A0E0MY09_ORYRU</name>
<dbReference type="HOGENOM" id="CLU_2268175_0_0_1"/>
<proteinExistence type="predicted"/>
<dbReference type="Proteomes" id="UP000008022">
    <property type="component" value="Unassembled WGS sequence"/>
</dbReference>
<reference evidence="3" key="1">
    <citation type="submission" date="2013-06" db="EMBL/GenBank/DDBJ databases">
        <authorList>
            <person name="Zhao Q."/>
        </authorList>
    </citation>
    <scope>NUCLEOTIDE SEQUENCE</scope>
    <source>
        <strain evidence="3">cv. W1943</strain>
    </source>
</reference>
<dbReference type="AlphaFoldDB" id="A0A0E0MY09"/>
<sequence>MAETLGVAAAANLGAMAVEAVGMATALALARDRVVKVMMEAETVGTAMSEALRATTAAALGVAVAAASARDWEYCVWDWELELRMLRQFKKFHKMMDEVIKGL</sequence>
<keyword evidence="1" id="KW-1133">Transmembrane helix</keyword>
<evidence type="ECO:0000313" key="2">
    <source>
        <dbReference type="EnsemblPlants" id="ORUFI01G21950.1"/>
    </source>
</evidence>
<keyword evidence="3" id="KW-1185">Reference proteome</keyword>
<dbReference type="EnsemblPlants" id="ORUFI01G21950.1">
    <property type="protein sequence ID" value="ORUFI01G21950.1"/>
    <property type="gene ID" value="ORUFI01G21950"/>
</dbReference>
<accession>A0A0E0MY09</accession>
<dbReference type="Gramene" id="ORUFI01G21950.1">
    <property type="protein sequence ID" value="ORUFI01G21950.1"/>
    <property type="gene ID" value="ORUFI01G21950"/>
</dbReference>
<organism evidence="2 3">
    <name type="scientific">Oryza rufipogon</name>
    <name type="common">Brownbeard rice</name>
    <name type="synonym">Asian wild rice</name>
    <dbReference type="NCBI Taxonomy" id="4529"/>
    <lineage>
        <taxon>Eukaryota</taxon>
        <taxon>Viridiplantae</taxon>
        <taxon>Streptophyta</taxon>
        <taxon>Embryophyta</taxon>
        <taxon>Tracheophyta</taxon>
        <taxon>Spermatophyta</taxon>
        <taxon>Magnoliopsida</taxon>
        <taxon>Liliopsida</taxon>
        <taxon>Poales</taxon>
        <taxon>Poaceae</taxon>
        <taxon>BOP clade</taxon>
        <taxon>Oryzoideae</taxon>
        <taxon>Oryzeae</taxon>
        <taxon>Oryzinae</taxon>
        <taxon>Oryza</taxon>
    </lineage>
</organism>
<keyword evidence="1" id="KW-0812">Transmembrane</keyword>
<keyword evidence="1" id="KW-0472">Membrane</keyword>
<evidence type="ECO:0000313" key="3">
    <source>
        <dbReference type="Proteomes" id="UP000008022"/>
    </source>
</evidence>
<protein>
    <submittedName>
        <fullName evidence="2">Uncharacterized protein</fullName>
    </submittedName>
</protein>